<evidence type="ECO:0000313" key="6">
    <source>
        <dbReference type="Proteomes" id="UP001079430"/>
    </source>
</evidence>
<comment type="caution">
    <text evidence="5">The sequence shown here is derived from an EMBL/GenBank/DDBJ whole genome shotgun (WGS) entry which is preliminary data.</text>
</comment>
<evidence type="ECO:0000256" key="1">
    <source>
        <dbReference type="ARBA" id="ARBA00010833"/>
    </source>
</evidence>
<dbReference type="EMBL" id="JAPVOI010000006">
    <property type="protein sequence ID" value="MCZ4094470.1"/>
    <property type="molecule type" value="Genomic_DNA"/>
</dbReference>
<dbReference type="PANTHER" id="PTHR10412">
    <property type="entry name" value="MANNOSYL-OLIGOSACCHARIDE GLUCOSIDASE"/>
    <property type="match status" value="1"/>
</dbReference>
<dbReference type="PANTHER" id="PTHR10412:SF11">
    <property type="entry name" value="MANNOSYL-OLIGOSACCHARIDE GLUCOSIDASE"/>
    <property type="match status" value="1"/>
</dbReference>
<protein>
    <submittedName>
        <fullName evidence="5">Trehalase family glycosidase</fullName>
    </submittedName>
</protein>
<dbReference type="SUPFAM" id="SSF48208">
    <property type="entry name" value="Six-hairpin glycosidases"/>
    <property type="match status" value="1"/>
</dbReference>
<dbReference type="Pfam" id="PF22422">
    <property type="entry name" value="MGH1-like_GH"/>
    <property type="match status" value="1"/>
</dbReference>
<proteinExistence type="inferred from homology"/>
<evidence type="ECO:0000259" key="4">
    <source>
        <dbReference type="Pfam" id="PF22422"/>
    </source>
</evidence>
<comment type="similarity">
    <text evidence="1">Belongs to the glycosyl hydrolase 63 family.</text>
</comment>
<dbReference type="Gene3D" id="1.50.10.10">
    <property type="match status" value="1"/>
</dbReference>
<sequence length="567" mass="62607">MLFDIEHVPFSRRGRFLTLSMMRVPGRESERALYLRHVSGGDERPSLGRLCRVEFLDRTGEIAEARFELSPDQLVARIGEGCVRFVIGEGERLHLKGERGGVRFHLEGSRYDYVYRTPAGEDCLVAAAENVKFIPRVVSGDLAVSGEWQRDRSTEVSFVFSGEDGFEGNVDFFRALPPLEKASGFDEAHAGVAAEFSAWYRSVPAGVAGGEEAHRLAAYLLWANAVPAGGALTRPAIYMSKNHMINIWSWDNAFSALGVAAFDEKLAFDQFAAIFDHQHPSGLLPDYVNDRDVLFAFTKPPVHGWAVSLIAAAQPDFLTPERKAYLCTAIGRQIAYWLTCARAGEHELPSYFHGNDSGWDNASFFAKGGPVLSPDLPVFLILACDALATLLADKASRAAVWSETADRLQALLIDRLWTGETFGARLASDPDRVVDGESLIQFMPLLLGKRLPAAISKTLVARLKAGGFITEWGPATESPQSRFYEDDGYWRGPIWAPTTYLLWDGLRRQGEGALAREIAQKFCALANKSGMAENFDARSGRGLHDRAFAWTSAVYLLLAQSLCDENR</sequence>
<name>A0ABT4KRQ0_9HYPH</name>
<reference evidence="5" key="1">
    <citation type="submission" date="2022-10" db="EMBL/GenBank/DDBJ databases">
        <title>Whole genome sequencing of three plant growth promoting bacteria isolated from Vachellia tortilis subsp. raddiana in Morocco.</title>
        <authorList>
            <person name="Hnini M."/>
            <person name="Zouagui R."/>
            <person name="Zouagui H."/>
            <person name="Chemao Elfihri M.-W."/>
            <person name="Ibrahimi A."/>
            <person name="Sbabou L."/>
            <person name="Aurag J."/>
        </authorList>
    </citation>
    <scope>NUCLEOTIDE SEQUENCE</scope>
    <source>
        <strain evidence="5">LMR678</strain>
    </source>
</reference>
<dbReference type="GO" id="GO:0016798">
    <property type="term" value="F:hydrolase activity, acting on glycosyl bonds"/>
    <property type="evidence" value="ECO:0007669"/>
    <property type="project" value="UniProtKB-KW"/>
</dbReference>
<gene>
    <name evidence="5" type="ORF">O3W52_32745</name>
</gene>
<evidence type="ECO:0000256" key="2">
    <source>
        <dbReference type="ARBA" id="ARBA00022801"/>
    </source>
</evidence>
<organism evidence="5 6">
    <name type="scientific">Sinorhizobium psoraleae</name>
    <dbReference type="NCBI Taxonomy" id="520838"/>
    <lineage>
        <taxon>Bacteria</taxon>
        <taxon>Pseudomonadati</taxon>
        <taxon>Pseudomonadota</taxon>
        <taxon>Alphaproteobacteria</taxon>
        <taxon>Hyphomicrobiales</taxon>
        <taxon>Rhizobiaceae</taxon>
        <taxon>Sinorhizobium/Ensifer group</taxon>
        <taxon>Sinorhizobium</taxon>
    </lineage>
</organism>
<keyword evidence="2" id="KW-0378">Hydrolase</keyword>
<dbReference type="InterPro" id="IPR008928">
    <property type="entry name" value="6-hairpin_glycosidase_sf"/>
</dbReference>
<dbReference type="Proteomes" id="UP001079430">
    <property type="component" value="Unassembled WGS sequence"/>
</dbReference>
<evidence type="ECO:0000313" key="5">
    <source>
        <dbReference type="EMBL" id="MCZ4094470.1"/>
    </source>
</evidence>
<accession>A0ABT4KRQ0</accession>
<dbReference type="InterPro" id="IPR012341">
    <property type="entry name" value="6hp_glycosidase-like_sf"/>
</dbReference>
<keyword evidence="3 5" id="KW-0326">Glycosidase</keyword>
<evidence type="ECO:0000256" key="3">
    <source>
        <dbReference type="ARBA" id="ARBA00023295"/>
    </source>
</evidence>
<dbReference type="InterPro" id="IPR054491">
    <property type="entry name" value="MGH1-like_GH"/>
</dbReference>
<feature type="domain" description="Mannosylglycerate hydrolase MGH1-like glycoside hydrolase" evidence="4">
    <location>
        <begin position="246"/>
        <end position="551"/>
    </location>
</feature>
<dbReference type="RefSeq" id="WP_269286519.1">
    <property type="nucleotide sequence ID" value="NZ_JAPVOI010000006.1"/>
</dbReference>
<dbReference type="InterPro" id="IPR004888">
    <property type="entry name" value="Glycoside_hydrolase_63"/>
</dbReference>
<keyword evidence="6" id="KW-1185">Reference proteome</keyword>